<gene>
    <name evidence="2" type="ORF">LC0644_1056</name>
</gene>
<dbReference type="InterPro" id="IPR006427">
    <property type="entry name" value="Portal_HK97"/>
</dbReference>
<organism evidence="2 3">
    <name type="scientific">Lacticaseibacillus paracasei NRIC 0644</name>
    <dbReference type="NCBI Taxonomy" id="1435038"/>
    <lineage>
        <taxon>Bacteria</taxon>
        <taxon>Bacillati</taxon>
        <taxon>Bacillota</taxon>
        <taxon>Bacilli</taxon>
        <taxon>Lactobacillales</taxon>
        <taxon>Lactobacillaceae</taxon>
        <taxon>Lacticaseibacillus</taxon>
    </lineage>
</organism>
<proteinExistence type="predicted"/>
<reference evidence="3" key="1">
    <citation type="submission" date="2014-05" db="EMBL/GenBank/DDBJ databases">
        <title>Whole genome sequencing of Lactobacillus casei NRIC0644.</title>
        <authorList>
            <person name="Atarashi H."/>
            <person name="Yoshida Y."/>
            <person name="Fujimura S."/>
            <person name="Tanaka N."/>
            <person name="Shiwa Y."/>
            <person name="Yoshikawa H."/>
            <person name="Okada S."/>
            <person name="Nakagawa J."/>
        </authorList>
    </citation>
    <scope>NUCLEOTIDE SEQUENCE [LARGE SCALE GENOMIC DNA]</scope>
    <source>
        <strain evidence="3">NRIC0644</strain>
    </source>
</reference>
<comment type="caution">
    <text evidence="2">The sequence shown here is derived from an EMBL/GenBank/DDBJ whole genome shotgun (WGS) entry which is preliminary data.</text>
</comment>
<accession>A0A0C9Q9E3</accession>
<dbReference type="Proteomes" id="UP000032552">
    <property type="component" value="Unassembled WGS sequence"/>
</dbReference>
<evidence type="ECO:0000313" key="2">
    <source>
        <dbReference type="EMBL" id="GAN36467.1"/>
    </source>
</evidence>
<dbReference type="AlphaFoldDB" id="A0A0C9Q9E3"/>
<dbReference type="EMBL" id="BAYM01000080">
    <property type="protein sequence ID" value="GAN36467.1"/>
    <property type="molecule type" value="Genomic_DNA"/>
</dbReference>
<evidence type="ECO:0000313" key="3">
    <source>
        <dbReference type="Proteomes" id="UP000032552"/>
    </source>
</evidence>
<dbReference type="Pfam" id="PF04860">
    <property type="entry name" value="Phage_portal"/>
    <property type="match status" value="1"/>
</dbReference>
<evidence type="ECO:0000256" key="1">
    <source>
        <dbReference type="SAM" id="MobiDB-lite"/>
    </source>
</evidence>
<sequence length="414" mass="46201">MFGINFNRKKTKTKSQRRSQTITYTSPYNFAQFVTDGSYASLADNPDVRIAVSLIAELVSNMSLHLMENNPDGDKRVNNQLAHLIDVNPAKGMTRKTWMAKLVNDLYLFGDGNSLFQIVAQPGSDYLSEMRPLDMSQVSYKYDTADSQMTVLYGGKELSMDGLVHFLINPDPQYPLIGTGYQRILSSLLRNLSQAQQVKSEFMTGKNMPSVIVKVDADSEELASKAGRDKVADKYLNSTQGPEPWIIPADTLDVTTVKPLTLRDIALNESVEIDKKTVAAMFGLPPFMLGLGQYSKEQYNTFINTRIAGLGQMIAQTLTKDILLNPAWYFAFNPRSLYNYDAKELAELGQAMVDRAAMGRNEWRSMLGLDPRDDMKNMLMLENYLPVDKLGDQKKLNDTGSDAGTDSIKGGDDE</sequence>
<dbReference type="InterPro" id="IPR006944">
    <property type="entry name" value="Phage/GTA_portal"/>
</dbReference>
<feature type="region of interest" description="Disordered" evidence="1">
    <location>
        <begin position="392"/>
        <end position="414"/>
    </location>
</feature>
<dbReference type="RefSeq" id="WP_052956582.1">
    <property type="nucleotide sequence ID" value="NZ_BAYM01000080.1"/>
</dbReference>
<protein>
    <recommendedName>
        <fullName evidence="4">Phage portal protein</fullName>
    </recommendedName>
</protein>
<evidence type="ECO:0008006" key="4">
    <source>
        <dbReference type="Google" id="ProtNLM"/>
    </source>
</evidence>
<name>A0A0C9Q9E3_LACPA</name>
<dbReference type="NCBIfam" id="TIGR01537">
    <property type="entry name" value="portal_HK97"/>
    <property type="match status" value="1"/>
</dbReference>